<dbReference type="Proteomes" id="UP001152320">
    <property type="component" value="Chromosome 17"/>
</dbReference>
<sequence length="133" mass="14869">MIYPNVLQLLTSDNERSRSDSTVIQEKSSWNLLWLTPVIRITEATGTAHQYCDFIFLPNSPPRNLETLDGPGGRSRFALGMPAPGMPVPMDARDHGFVPSVGRPLGWWPIFVALDLTLETVASTRTWVSIQFK</sequence>
<proteinExistence type="predicted"/>
<gene>
    <name evidence="1" type="ORF">HOLleu_33488</name>
</gene>
<dbReference type="AlphaFoldDB" id="A0A9Q0YQB6"/>
<organism evidence="1 2">
    <name type="scientific">Holothuria leucospilota</name>
    <name type="common">Black long sea cucumber</name>
    <name type="synonym">Mertensiothuria leucospilota</name>
    <dbReference type="NCBI Taxonomy" id="206669"/>
    <lineage>
        <taxon>Eukaryota</taxon>
        <taxon>Metazoa</taxon>
        <taxon>Echinodermata</taxon>
        <taxon>Eleutherozoa</taxon>
        <taxon>Echinozoa</taxon>
        <taxon>Holothuroidea</taxon>
        <taxon>Aspidochirotacea</taxon>
        <taxon>Aspidochirotida</taxon>
        <taxon>Holothuriidae</taxon>
        <taxon>Holothuria</taxon>
    </lineage>
</organism>
<dbReference type="EMBL" id="JAIZAY010000017">
    <property type="protein sequence ID" value="KAJ8025826.1"/>
    <property type="molecule type" value="Genomic_DNA"/>
</dbReference>
<keyword evidence="2" id="KW-1185">Reference proteome</keyword>
<evidence type="ECO:0000313" key="1">
    <source>
        <dbReference type="EMBL" id="KAJ8025826.1"/>
    </source>
</evidence>
<protein>
    <submittedName>
        <fullName evidence="1">Uncharacterized protein</fullName>
    </submittedName>
</protein>
<evidence type="ECO:0000313" key="2">
    <source>
        <dbReference type="Proteomes" id="UP001152320"/>
    </source>
</evidence>
<name>A0A9Q0YQB6_HOLLE</name>
<accession>A0A9Q0YQB6</accession>
<comment type="caution">
    <text evidence="1">The sequence shown here is derived from an EMBL/GenBank/DDBJ whole genome shotgun (WGS) entry which is preliminary data.</text>
</comment>
<reference evidence="1" key="1">
    <citation type="submission" date="2021-10" db="EMBL/GenBank/DDBJ databases">
        <title>Tropical sea cucumber genome reveals ecological adaptation and Cuvierian tubules defense mechanism.</title>
        <authorList>
            <person name="Chen T."/>
        </authorList>
    </citation>
    <scope>NUCLEOTIDE SEQUENCE</scope>
    <source>
        <strain evidence="1">Nanhai2018</strain>
        <tissue evidence="1">Muscle</tissue>
    </source>
</reference>